<evidence type="ECO:0000256" key="3">
    <source>
        <dbReference type="ARBA" id="ARBA00022692"/>
    </source>
</evidence>
<comment type="caution">
    <text evidence="7">The sequence shown here is derived from an EMBL/GenBank/DDBJ whole genome shotgun (WGS) entry which is preliminary data.</text>
</comment>
<keyword evidence="3" id="KW-0812">Transmembrane</keyword>
<dbReference type="EMBL" id="QZWG01000009">
    <property type="protein sequence ID" value="RZB94085.1"/>
    <property type="molecule type" value="Genomic_DNA"/>
</dbReference>
<keyword evidence="5" id="KW-0472">Membrane</keyword>
<dbReference type="Pfam" id="PF04116">
    <property type="entry name" value="FA_hydroxylase"/>
    <property type="match status" value="1"/>
</dbReference>
<dbReference type="InterPro" id="IPR006694">
    <property type="entry name" value="Fatty_acid_hydroxylase"/>
</dbReference>
<organism evidence="7 8">
    <name type="scientific">Glycine soja</name>
    <name type="common">Wild soybean</name>
    <dbReference type="NCBI Taxonomy" id="3848"/>
    <lineage>
        <taxon>Eukaryota</taxon>
        <taxon>Viridiplantae</taxon>
        <taxon>Streptophyta</taxon>
        <taxon>Embryophyta</taxon>
        <taxon>Tracheophyta</taxon>
        <taxon>Spermatophyta</taxon>
        <taxon>Magnoliopsida</taxon>
        <taxon>eudicotyledons</taxon>
        <taxon>Gunneridae</taxon>
        <taxon>Pentapetalae</taxon>
        <taxon>rosids</taxon>
        <taxon>fabids</taxon>
        <taxon>Fabales</taxon>
        <taxon>Fabaceae</taxon>
        <taxon>Papilionoideae</taxon>
        <taxon>50 kb inversion clade</taxon>
        <taxon>NPAAA clade</taxon>
        <taxon>indigoferoid/millettioid clade</taxon>
        <taxon>Phaseoleae</taxon>
        <taxon>Glycine</taxon>
        <taxon>Glycine subgen. Soja</taxon>
    </lineage>
</organism>
<feature type="domain" description="Fatty acid hydroxylase" evidence="6">
    <location>
        <begin position="131"/>
        <end position="265"/>
    </location>
</feature>
<dbReference type="GO" id="GO:0004497">
    <property type="term" value="F:monooxygenase activity"/>
    <property type="evidence" value="ECO:0007669"/>
    <property type="project" value="UniProtKB-KW"/>
</dbReference>
<protein>
    <submittedName>
        <fullName evidence="7">Methylsterol monooxygenase 1-1</fullName>
    </submittedName>
</protein>
<keyword evidence="7" id="KW-0560">Oxidoreductase</keyword>
<comment type="subcellular location">
    <subcellularLocation>
        <location evidence="1">Membrane</location>
    </subcellularLocation>
</comment>
<proteinExistence type="inferred from homology"/>
<evidence type="ECO:0000313" key="8">
    <source>
        <dbReference type="Proteomes" id="UP000289340"/>
    </source>
</evidence>
<sequence length="293" mass="34316">MLPYHTLEGAQVALGRGLTLAETIWFKYSANKPDFVLHCHNTLFLCLFYSIAPIPFVLMELSGYEKLNKHKIQPSVKRSFKEMFKCYKDVMETFVIAVSPLQIISYPTIKWIGIRTGLSLPSGWELFWQLFIYFVIEDFSNYWIHRMLHCKWAFEKIHKVHHEYVAPIGLSAPYAHWAEIIILGIPSFLGPALVPGHITTYWLWFILRQLEAIETHSGYDFPWSPTKYIPFYGGPAYHDYHHYVGGKSQSNFASVFTYCDYIYGTHKGYQYRKQMRKKNSTDTFIAQNYKMDG</sequence>
<name>A0A445J702_GLYSO</name>
<gene>
    <name evidence="7" type="ORF">D0Y65_025393</name>
</gene>
<keyword evidence="4" id="KW-1133">Transmembrane helix</keyword>
<dbReference type="Proteomes" id="UP000289340">
    <property type="component" value="Chromosome 9"/>
</dbReference>
<accession>A0A445J702</accession>
<evidence type="ECO:0000313" key="7">
    <source>
        <dbReference type="EMBL" id="RZB94085.1"/>
    </source>
</evidence>
<evidence type="ECO:0000256" key="5">
    <source>
        <dbReference type="ARBA" id="ARBA00023136"/>
    </source>
</evidence>
<dbReference type="InterPro" id="IPR050307">
    <property type="entry name" value="Sterol_Desaturase_Related"/>
</dbReference>
<evidence type="ECO:0000256" key="4">
    <source>
        <dbReference type="ARBA" id="ARBA00022989"/>
    </source>
</evidence>
<evidence type="ECO:0000256" key="2">
    <source>
        <dbReference type="ARBA" id="ARBA00009324"/>
    </source>
</evidence>
<keyword evidence="7" id="KW-0503">Monooxygenase</keyword>
<dbReference type="GO" id="GO:0005506">
    <property type="term" value="F:iron ion binding"/>
    <property type="evidence" value="ECO:0007669"/>
    <property type="project" value="InterPro"/>
</dbReference>
<dbReference type="PANTHER" id="PTHR11863">
    <property type="entry name" value="STEROL DESATURASE"/>
    <property type="match status" value="1"/>
</dbReference>
<dbReference type="AlphaFoldDB" id="A0A445J702"/>
<dbReference type="GO" id="GO:0016020">
    <property type="term" value="C:membrane"/>
    <property type="evidence" value="ECO:0007669"/>
    <property type="project" value="UniProtKB-SubCell"/>
</dbReference>
<reference evidence="7 8" key="1">
    <citation type="submission" date="2018-09" db="EMBL/GenBank/DDBJ databases">
        <title>A high-quality reference genome of wild soybean provides a powerful tool to mine soybean genomes.</title>
        <authorList>
            <person name="Xie M."/>
            <person name="Chung C.Y.L."/>
            <person name="Li M.-W."/>
            <person name="Wong F.-L."/>
            <person name="Chan T.-F."/>
            <person name="Lam H.-M."/>
        </authorList>
    </citation>
    <scope>NUCLEOTIDE SEQUENCE [LARGE SCALE GENOMIC DNA]</scope>
    <source>
        <strain evidence="8">cv. W05</strain>
        <tissue evidence="7">Hypocotyl of etiolated seedlings</tissue>
    </source>
</reference>
<keyword evidence="8" id="KW-1185">Reference proteome</keyword>
<comment type="similarity">
    <text evidence="2">Belongs to the sterol desaturase family.</text>
</comment>
<evidence type="ECO:0000256" key="1">
    <source>
        <dbReference type="ARBA" id="ARBA00004370"/>
    </source>
</evidence>
<evidence type="ECO:0000259" key="6">
    <source>
        <dbReference type="Pfam" id="PF04116"/>
    </source>
</evidence>
<dbReference type="GO" id="GO:0008610">
    <property type="term" value="P:lipid biosynthetic process"/>
    <property type="evidence" value="ECO:0007669"/>
    <property type="project" value="InterPro"/>
</dbReference>
<dbReference type="Gramene" id="XM_028324700.1">
    <property type="protein sequence ID" value="XP_028180501.1"/>
    <property type="gene ID" value="LOC114367510"/>
</dbReference>